<name>A0ACC0CHN6_CATRO</name>
<comment type="caution">
    <text evidence="1">The sequence shown here is derived from an EMBL/GenBank/DDBJ whole genome shotgun (WGS) entry which is preliminary data.</text>
</comment>
<organism evidence="1 2">
    <name type="scientific">Catharanthus roseus</name>
    <name type="common">Madagascar periwinkle</name>
    <name type="synonym">Vinca rosea</name>
    <dbReference type="NCBI Taxonomy" id="4058"/>
    <lineage>
        <taxon>Eukaryota</taxon>
        <taxon>Viridiplantae</taxon>
        <taxon>Streptophyta</taxon>
        <taxon>Embryophyta</taxon>
        <taxon>Tracheophyta</taxon>
        <taxon>Spermatophyta</taxon>
        <taxon>Magnoliopsida</taxon>
        <taxon>eudicotyledons</taxon>
        <taxon>Gunneridae</taxon>
        <taxon>Pentapetalae</taxon>
        <taxon>asterids</taxon>
        <taxon>lamiids</taxon>
        <taxon>Gentianales</taxon>
        <taxon>Apocynaceae</taxon>
        <taxon>Rauvolfioideae</taxon>
        <taxon>Vinceae</taxon>
        <taxon>Catharanthinae</taxon>
        <taxon>Catharanthus</taxon>
    </lineage>
</organism>
<proteinExistence type="predicted"/>
<evidence type="ECO:0000313" key="1">
    <source>
        <dbReference type="EMBL" id="KAI5684487.1"/>
    </source>
</evidence>
<evidence type="ECO:0000313" key="2">
    <source>
        <dbReference type="Proteomes" id="UP001060085"/>
    </source>
</evidence>
<reference evidence="2" key="1">
    <citation type="journal article" date="2023" name="Nat. Plants">
        <title>Single-cell RNA sequencing provides a high-resolution roadmap for understanding the multicellular compartmentation of specialized metabolism.</title>
        <authorList>
            <person name="Sun S."/>
            <person name="Shen X."/>
            <person name="Li Y."/>
            <person name="Li Y."/>
            <person name="Wang S."/>
            <person name="Li R."/>
            <person name="Zhang H."/>
            <person name="Shen G."/>
            <person name="Guo B."/>
            <person name="Wei J."/>
            <person name="Xu J."/>
            <person name="St-Pierre B."/>
            <person name="Chen S."/>
            <person name="Sun C."/>
        </authorList>
    </citation>
    <scope>NUCLEOTIDE SEQUENCE [LARGE SCALE GENOMIC DNA]</scope>
</reference>
<accession>A0ACC0CHN6</accession>
<sequence>MVQPSSTAMVETDLALSVNSISSLVEQLGKALAELQSEKGFALDNLQLQEALEHFHGLETLIFDKFLAIEIREKALQHEESEAQMVIASKEADITAKEQDLLDRIQELKDAAFATIAEARAKHPILSFESVSAEDSENSQVRISLDDKEALLSGPGEKNGEKAQSLSDKVEPRPELVKLCEQMDANGLLAYFMDNQTNIPSIFEELILALESATEPAQLVLTSLQGFYASDESNQKDMKNDAAFHGKHNSCLMIMKAMANLLVKADPTADHILSPEIKQQAKAFADEWKPKLAGNSMDPAAGLNSLEVEAFLQLLATFRISSEFDKEELCELVFSVPHLWEGPELCRSLELTHKMPGLVEALIRSGRQIEATRFIHHFQLTERYPLIPLIKAYLKNLRRNIHGQPNANVQELAALRTVLQCIEEYELEEDYYQLSRLRTRLDQLENWERKSESRANAGSRGPDAGFTGQTASRSAMSVGYPHAVPSPYDFPAANQPSYPHAQRYDDDTSYYAGYTNSTAVLK</sequence>
<dbReference type="Proteomes" id="UP001060085">
    <property type="component" value="Linkage Group LG01"/>
</dbReference>
<protein>
    <submittedName>
        <fullName evidence="1">Uncharacterized protein</fullName>
    </submittedName>
</protein>
<dbReference type="EMBL" id="CM044701">
    <property type="protein sequence ID" value="KAI5684487.1"/>
    <property type="molecule type" value="Genomic_DNA"/>
</dbReference>
<gene>
    <name evidence="1" type="ORF">M9H77_05715</name>
</gene>
<keyword evidence="2" id="KW-1185">Reference proteome</keyword>